<accession>L1IZX7</accession>
<comment type="cofactor">
    <cofactor evidence="2">
        <name>Mg(2+)</name>
        <dbReference type="ChEBI" id="CHEBI:18420"/>
    </cofactor>
</comment>
<comment type="cofactor">
    <cofactor evidence="1">
        <name>Mn(2+)</name>
        <dbReference type="ChEBI" id="CHEBI:29035"/>
    </cofactor>
</comment>
<keyword evidence="5 16" id="KW-0723">Serine/threonine-protein kinase</keyword>
<dbReference type="PaxDb" id="55529-EKX41380"/>
<dbReference type="eggNOG" id="KOG0583">
    <property type="taxonomic scope" value="Eukaryota"/>
</dbReference>
<evidence type="ECO:0000313" key="19">
    <source>
        <dbReference type="EnsemblProtists" id="EKX41380"/>
    </source>
</evidence>
<evidence type="ECO:0000256" key="10">
    <source>
        <dbReference type="ARBA" id="ARBA00022840"/>
    </source>
</evidence>
<dbReference type="GO" id="GO:0035556">
    <property type="term" value="P:intracellular signal transduction"/>
    <property type="evidence" value="ECO:0007669"/>
    <property type="project" value="TreeGrafter"/>
</dbReference>
<dbReference type="OMA" id="PECCNGA"/>
<evidence type="ECO:0000256" key="1">
    <source>
        <dbReference type="ARBA" id="ARBA00001936"/>
    </source>
</evidence>
<evidence type="ECO:0000256" key="16">
    <source>
        <dbReference type="RuleBase" id="RU000304"/>
    </source>
</evidence>
<evidence type="ECO:0000256" key="6">
    <source>
        <dbReference type="ARBA" id="ARBA00022679"/>
    </source>
</evidence>
<dbReference type="RefSeq" id="XP_005828360.1">
    <property type="nucleotide sequence ID" value="XM_005828303.1"/>
</dbReference>
<proteinExistence type="inferred from homology"/>
<evidence type="ECO:0000256" key="9">
    <source>
        <dbReference type="ARBA" id="ARBA00022777"/>
    </source>
</evidence>
<dbReference type="EC" id="2.7.11.1" evidence="4"/>
<feature type="non-terminal residue" evidence="18">
    <location>
        <position position="287"/>
    </location>
</feature>
<dbReference type="PANTHER" id="PTHR24346">
    <property type="entry name" value="MAP/MICROTUBULE AFFINITY-REGULATING KINASE"/>
    <property type="match status" value="1"/>
</dbReference>
<protein>
    <recommendedName>
        <fullName evidence="4">non-specific serine/threonine protein kinase</fullName>
        <ecNumber evidence="4">2.7.11.1</ecNumber>
    </recommendedName>
</protein>
<organism evidence="18">
    <name type="scientific">Guillardia theta (strain CCMP2712)</name>
    <name type="common">Cryptophyte</name>
    <dbReference type="NCBI Taxonomy" id="905079"/>
    <lineage>
        <taxon>Eukaryota</taxon>
        <taxon>Cryptophyceae</taxon>
        <taxon>Pyrenomonadales</taxon>
        <taxon>Geminigeraceae</taxon>
        <taxon>Guillardia</taxon>
    </lineage>
</organism>
<comment type="catalytic activity">
    <reaction evidence="13">
        <text>L-threonyl-[protein] + ATP = O-phospho-L-threonyl-[protein] + ADP + H(+)</text>
        <dbReference type="Rhea" id="RHEA:46608"/>
        <dbReference type="Rhea" id="RHEA-COMP:11060"/>
        <dbReference type="Rhea" id="RHEA-COMP:11605"/>
        <dbReference type="ChEBI" id="CHEBI:15378"/>
        <dbReference type="ChEBI" id="CHEBI:30013"/>
        <dbReference type="ChEBI" id="CHEBI:30616"/>
        <dbReference type="ChEBI" id="CHEBI:61977"/>
        <dbReference type="ChEBI" id="CHEBI:456216"/>
        <dbReference type="EC" id="2.7.11.1"/>
    </reaction>
</comment>
<evidence type="ECO:0000256" key="3">
    <source>
        <dbReference type="ARBA" id="ARBA00009985"/>
    </source>
</evidence>
<dbReference type="SUPFAM" id="SSF56112">
    <property type="entry name" value="Protein kinase-like (PK-like)"/>
    <property type="match status" value="1"/>
</dbReference>
<dbReference type="GO" id="GO:0005737">
    <property type="term" value="C:cytoplasm"/>
    <property type="evidence" value="ECO:0007669"/>
    <property type="project" value="TreeGrafter"/>
</dbReference>
<dbReference type="SMART" id="SM00220">
    <property type="entry name" value="S_TKc"/>
    <property type="match status" value="1"/>
</dbReference>
<name>L1IZX7_GUITC</name>
<dbReference type="GO" id="GO:0004674">
    <property type="term" value="F:protein serine/threonine kinase activity"/>
    <property type="evidence" value="ECO:0007669"/>
    <property type="project" value="UniProtKB-KW"/>
</dbReference>
<dbReference type="AlphaFoldDB" id="L1IZX7"/>
<dbReference type="GeneID" id="17298018"/>
<evidence type="ECO:0000256" key="13">
    <source>
        <dbReference type="ARBA" id="ARBA00047899"/>
    </source>
</evidence>
<dbReference type="InterPro" id="IPR011009">
    <property type="entry name" value="Kinase-like_dom_sf"/>
</dbReference>
<keyword evidence="12" id="KW-0464">Manganese</keyword>
<keyword evidence="8 15" id="KW-0547">Nucleotide-binding</keyword>
<dbReference type="Gene3D" id="1.10.510.10">
    <property type="entry name" value="Transferase(Phosphotransferase) domain 1"/>
    <property type="match status" value="1"/>
</dbReference>
<dbReference type="PROSITE" id="PS00108">
    <property type="entry name" value="PROTEIN_KINASE_ST"/>
    <property type="match status" value="1"/>
</dbReference>
<dbReference type="EnsemblProtists" id="EKX41380">
    <property type="protein sequence ID" value="EKX41380"/>
    <property type="gene ID" value="GUITHDRAFT_41016"/>
</dbReference>
<evidence type="ECO:0000256" key="2">
    <source>
        <dbReference type="ARBA" id="ARBA00001946"/>
    </source>
</evidence>
<evidence type="ECO:0000256" key="5">
    <source>
        <dbReference type="ARBA" id="ARBA00022527"/>
    </source>
</evidence>
<gene>
    <name evidence="18" type="ORF">GUITHDRAFT_41016</name>
</gene>
<dbReference type="PROSITE" id="PS50011">
    <property type="entry name" value="PROTEIN_KINASE_DOM"/>
    <property type="match status" value="1"/>
</dbReference>
<keyword evidence="20" id="KW-1185">Reference proteome</keyword>
<reference evidence="18 20" key="1">
    <citation type="journal article" date="2012" name="Nature">
        <title>Algal genomes reveal evolutionary mosaicism and the fate of nucleomorphs.</title>
        <authorList>
            <consortium name="DOE Joint Genome Institute"/>
            <person name="Curtis B.A."/>
            <person name="Tanifuji G."/>
            <person name="Burki F."/>
            <person name="Gruber A."/>
            <person name="Irimia M."/>
            <person name="Maruyama S."/>
            <person name="Arias M.C."/>
            <person name="Ball S.G."/>
            <person name="Gile G.H."/>
            <person name="Hirakawa Y."/>
            <person name="Hopkins J.F."/>
            <person name="Kuo A."/>
            <person name="Rensing S.A."/>
            <person name="Schmutz J."/>
            <person name="Symeonidi A."/>
            <person name="Elias M."/>
            <person name="Eveleigh R.J."/>
            <person name="Herman E.K."/>
            <person name="Klute M.J."/>
            <person name="Nakayama T."/>
            <person name="Obornik M."/>
            <person name="Reyes-Prieto A."/>
            <person name="Armbrust E.V."/>
            <person name="Aves S.J."/>
            <person name="Beiko R.G."/>
            <person name="Coutinho P."/>
            <person name="Dacks J.B."/>
            <person name="Durnford D.G."/>
            <person name="Fast N.M."/>
            <person name="Green B.R."/>
            <person name="Grisdale C.J."/>
            <person name="Hempel F."/>
            <person name="Henrissat B."/>
            <person name="Hoppner M.P."/>
            <person name="Ishida K."/>
            <person name="Kim E."/>
            <person name="Koreny L."/>
            <person name="Kroth P.G."/>
            <person name="Liu Y."/>
            <person name="Malik S.B."/>
            <person name="Maier U.G."/>
            <person name="McRose D."/>
            <person name="Mock T."/>
            <person name="Neilson J.A."/>
            <person name="Onodera N.T."/>
            <person name="Poole A.M."/>
            <person name="Pritham E.J."/>
            <person name="Richards T.A."/>
            <person name="Rocap G."/>
            <person name="Roy S.W."/>
            <person name="Sarai C."/>
            <person name="Schaack S."/>
            <person name="Shirato S."/>
            <person name="Slamovits C.H."/>
            <person name="Spencer D.F."/>
            <person name="Suzuki S."/>
            <person name="Worden A.Z."/>
            <person name="Zauner S."/>
            <person name="Barry K."/>
            <person name="Bell C."/>
            <person name="Bharti A.K."/>
            <person name="Crow J.A."/>
            <person name="Grimwood J."/>
            <person name="Kramer R."/>
            <person name="Lindquist E."/>
            <person name="Lucas S."/>
            <person name="Salamov A."/>
            <person name="McFadden G.I."/>
            <person name="Lane C.E."/>
            <person name="Keeling P.J."/>
            <person name="Gray M.W."/>
            <person name="Grigoriev I.V."/>
            <person name="Archibald J.M."/>
        </authorList>
    </citation>
    <scope>NUCLEOTIDE SEQUENCE</scope>
    <source>
        <strain evidence="18 20">CCMP2712</strain>
    </source>
</reference>
<dbReference type="InterPro" id="IPR000719">
    <property type="entry name" value="Prot_kinase_dom"/>
</dbReference>
<evidence type="ECO:0000256" key="11">
    <source>
        <dbReference type="ARBA" id="ARBA00022842"/>
    </source>
</evidence>
<dbReference type="PANTHER" id="PTHR24346:SF94">
    <property type="entry name" value="NON-SPECIFIC SERINE_THREONINE PROTEIN KINASE"/>
    <property type="match status" value="1"/>
</dbReference>
<dbReference type="STRING" id="905079.L1IZX7"/>
<evidence type="ECO:0000313" key="20">
    <source>
        <dbReference type="Proteomes" id="UP000011087"/>
    </source>
</evidence>
<reference evidence="19" key="3">
    <citation type="submission" date="2015-06" db="UniProtKB">
        <authorList>
            <consortium name="EnsemblProtists"/>
        </authorList>
    </citation>
    <scope>IDENTIFICATION</scope>
</reference>
<dbReference type="PROSITE" id="PS00107">
    <property type="entry name" value="PROTEIN_KINASE_ATP"/>
    <property type="match status" value="1"/>
</dbReference>
<keyword evidence="10 15" id="KW-0067">ATP-binding</keyword>
<keyword evidence="7" id="KW-0479">Metal-binding</keyword>
<evidence type="ECO:0000256" key="4">
    <source>
        <dbReference type="ARBA" id="ARBA00012513"/>
    </source>
</evidence>
<keyword evidence="6" id="KW-0808">Transferase</keyword>
<dbReference type="HOGENOM" id="CLU_000288_63_0_1"/>
<comment type="similarity">
    <text evidence="3">Belongs to the protein kinase superfamily. CAMK Ser/Thr protein kinase family. LKB1 subfamily.</text>
</comment>
<sequence length="287" mass="32061">SLRRVGDYVLGDELGEGSFGKVKEGLVVKEGSEDFGMRVAVKIMSRRSIRKIKDGEKKLRKEIRCVRSVRHQNVIQLLDVIGLEDGQQVYLVFELANLFSIQNLLEAHAEHRREREDAGLLAPRHGLPSSMCREIFAQLMSGISACHSKGVVHRDIKPSNLLLNSDGLVKLVDFGSAERIDQFTSDMTQVVVGTPEFQLPEAARGLPFSMVLSDLWAAAVTLYVLLEEELPFQGDSIEELYSNIAAAKLALPACWSEEEKDLVGAMLRQAPEERLSLRSVLKHPWLQ</sequence>
<dbReference type="GO" id="GO:0046872">
    <property type="term" value="F:metal ion binding"/>
    <property type="evidence" value="ECO:0007669"/>
    <property type="project" value="UniProtKB-KW"/>
</dbReference>
<evidence type="ECO:0000256" key="7">
    <source>
        <dbReference type="ARBA" id="ARBA00022723"/>
    </source>
</evidence>
<evidence type="ECO:0000256" key="12">
    <source>
        <dbReference type="ARBA" id="ARBA00023211"/>
    </source>
</evidence>
<feature type="domain" description="Protein kinase" evidence="17">
    <location>
        <begin position="8"/>
        <end position="286"/>
    </location>
</feature>
<dbReference type="KEGG" id="gtt:GUITHDRAFT_41016"/>
<dbReference type="Proteomes" id="UP000011087">
    <property type="component" value="Unassembled WGS sequence"/>
</dbReference>
<evidence type="ECO:0000256" key="8">
    <source>
        <dbReference type="ARBA" id="ARBA00022741"/>
    </source>
</evidence>
<dbReference type="InterPro" id="IPR008271">
    <property type="entry name" value="Ser/Thr_kinase_AS"/>
</dbReference>
<feature type="binding site" evidence="15">
    <location>
        <position position="42"/>
    </location>
    <ligand>
        <name>ATP</name>
        <dbReference type="ChEBI" id="CHEBI:30616"/>
    </ligand>
</feature>
<dbReference type="InterPro" id="IPR017441">
    <property type="entry name" value="Protein_kinase_ATP_BS"/>
</dbReference>
<evidence type="ECO:0000256" key="14">
    <source>
        <dbReference type="ARBA" id="ARBA00048679"/>
    </source>
</evidence>
<dbReference type="Pfam" id="PF00069">
    <property type="entry name" value="Pkinase"/>
    <property type="match status" value="1"/>
</dbReference>
<evidence type="ECO:0000256" key="15">
    <source>
        <dbReference type="PROSITE-ProRule" id="PRU10141"/>
    </source>
</evidence>
<dbReference type="FunFam" id="1.10.510.10:FF:000571">
    <property type="entry name" value="Maternal embryonic leucine zipper kinase"/>
    <property type="match status" value="1"/>
</dbReference>
<evidence type="ECO:0000313" key="18">
    <source>
        <dbReference type="EMBL" id="EKX41380.1"/>
    </source>
</evidence>
<dbReference type="EMBL" id="JH993024">
    <property type="protein sequence ID" value="EKX41380.1"/>
    <property type="molecule type" value="Genomic_DNA"/>
</dbReference>
<feature type="non-terminal residue" evidence="18">
    <location>
        <position position="1"/>
    </location>
</feature>
<dbReference type="GO" id="GO:0005524">
    <property type="term" value="F:ATP binding"/>
    <property type="evidence" value="ECO:0007669"/>
    <property type="project" value="UniProtKB-UniRule"/>
</dbReference>
<evidence type="ECO:0000259" key="17">
    <source>
        <dbReference type="PROSITE" id="PS50011"/>
    </source>
</evidence>
<dbReference type="Gene3D" id="3.30.200.20">
    <property type="entry name" value="Phosphorylase Kinase, domain 1"/>
    <property type="match status" value="1"/>
</dbReference>
<keyword evidence="9" id="KW-0418">Kinase</keyword>
<comment type="catalytic activity">
    <reaction evidence="14">
        <text>L-seryl-[protein] + ATP = O-phospho-L-seryl-[protein] + ADP + H(+)</text>
        <dbReference type="Rhea" id="RHEA:17989"/>
        <dbReference type="Rhea" id="RHEA-COMP:9863"/>
        <dbReference type="Rhea" id="RHEA-COMP:11604"/>
        <dbReference type="ChEBI" id="CHEBI:15378"/>
        <dbReference type="ChEBI" id="CHEBI:29999"/>
        <dbReference type="ChEBI" id="CHEBI:30616"/>
        <dbReference type="ChEBI" id="CHEBI:83421"/>
        <dbReference type="ChEBI" id="CHEBI:456216"/>
        <dbReference type="EC" id="2.7.11.1"/>
    </reaction>
</comment>
<reference evidence="20" key="2">
    <citation type="submission" date="2012-11" db="EMBL/GenBank/DDBJ databases">
        <authorList>
            <person name="Kuo A."/>
            <person name="Curtis B.A."/>
            <person name="Tanifuji G."/>
            <person name="Burki F."/>
            <person name="Gruber A."/>
            <person name="Irimia M."/>
            <person name="Maruyama S."/>
            <person name="Arias M.C."/>
            <person name="Ball S.G."/>
            <person name="Gile G.H."/>
            <person name="Hirakawa Y."/>
            <person name="Hopkins J.F."/>
            <person name="Rensing S.A."/>
            <person name="Schmutz J."/>
            <person name="Symeonidi A."/>
            <person name="Elias M."/>
            <person name="Eveleigh R.J."/>
            <person name="Herman E.K."/>
            <person name="Klute M.J."/>
            <person name="Nakayama T."/>
            <person name="Obornik M."/>
            <person name="Reyes-Prieto A."/>
            <person name="Armbrust E.V."/>
            <person name="Aves S.J."/>
            <person name="Beiko R.G."/>
            <person name="Coutinho P."/>
            <person name="Dacks J.B."/>
            <person name="Durnford D.G."/>
            <person name="Fast N.M."/>
            <person name="Green B.R."/>
            <person name="Grisdale C."/>
            <person name="Hempe F."/>
            <person name="Henrissat B."/>
            <person name="Hoppner M.P."/>
            <person name="Ishida K.-I."/>
            <person name="Kim E."/>
            <person name="Koreny L."/>
            <person name="Kroth P.G."/>
            <person name="Liu Y."/>
            <person name="Malik S.-B."/>
            <person name="Maier U.G."/>
            <person name="McRose D."/>
            <person name="Mock T."/>
            <person name="Neilson J.A."/>
            <person name="Onodera N.T."/>
            <person name="Poole A.M."/>
            <person name="Pritham E.J."/>
            <person name="Richards T.A."/>
            <person name="Rocap G."/>
            <person name="Roy S.W."/>
            <person name="Sarai C."/>
            <person name="Schaack S."/>
            <person name="Shirato S."/>
            <person name="Slamovits C.H."/>
            <person name="Spencer D.F."/>
            <person name="Suzuki S."/>
            <person name="Worden A.Z."/>
            <person name="Zauner S."/>
            <person name="Barry K."/>
            <person name="Bell C."/>
            <person name="Bharti A.K."/>
            <person name="Crow J.A."/>
            <person name="Grimwood J."/>
            <person name="Kramer R."/>
            <person name="Lindquist E."/>
            <person name="Lucas S."/>
            <person name="Salamov A."/>
            <person name="McFadden G.I."/>
            <person name="Lane C.E."/>
            <person name="Keeling P.J."/>
            <person name="Gray M.W."/>
            <person name="Grigoriev I.V."/>
            <person name="Archibald J.M."/>
        </authorList>
    </citation>
    <scope>NUCLEOTIDE SEQUENCE</scope>
    <source>
        <strain evidence="20">CCMP2712</strain>
    </source>
</reference>
<dbReference type="OrthoDB" id="68483at2759"/>
<keyword evidence="11" id="KW-0460">Magnesium</keyword>